<comment type="caution">
    <text evidence="1">The sequence shown here is derived from an EMBL/GenBank/DDBJ whole genome shotgun (WGS) entry which is preliminary data.</text>
</comment>
<dbReference type="InterPro" id="IPR036397">
    <property type="entry name" value="RNaseH_sf"/>
</dbReference>
<dbReference type="Gene3D" id="3.30.420.10">
    <property type="entry name" value="Ribonuclease H-like superfamily/Ribonuclease H"/>
    <property type="match status" value="1"/>
</dbReference>
<proteinExistence type="predicted"/>
<name>A0A9N8VG42_9GLOM</name>
<dbReference type="InterPro" id="IPR012337">
    <property type="entry name" value="RNaseH-like_sf"/>
</dbReference>
<dbReference type="Proteomes" id="UP000789405">
    <property type="component" value="Unassembled WGS sequence"/>
</dbReference>
<sequence>MSLSAILHTDNGSEYVGNDFKEMLNSNLPKIKIAHGHPRTFCHQGLVEKENNILQIKLGAWMKNTENNNSYNQELLLENSEINDSTSEFENSNLEDSDSRYSNLEDFILTYSNSTNLDLENTYLENSEFQIENSFETSILDSDDFLENLIQNIININNTESIKFLCYTAQQKEK</sequence>
<dbReference type="EMBL" id="CAJVPY010000165">
    <property type="protein sequence ID" value="CAG8454744.1"/>
    <property type="molecule type" value="Genomic_DNA"/>
</dbReference>
<organism evidence="1 2">
    <name type="scientific">Dentiscutata erythropus</name>
    <dbReference type="NCBI Taxonomy" id="1348616"/>
    <lineage>
        <taxon>Eukaryota</taxon>
        <taxon>Fungi</taxon>
        <taxon>Fungi incertae sedis</taxon>
        <taxon>Mucoromycota</taxon>
        <taxon>Glomeromycotina</taxon>
        <taxon>Glomeromycetes</taxon>
        <taxon>Diversisporales</taxon>
        <taxon>Gigasporaceae</taxon>
        <taxon>Dentiscutata</taxon>
    </lineage>
</organism>
<reference evidence="1" key="1">
    <citation type="submission" date="2021-06" db="EMBL/GenBank/DDBJ databases">
        <authorList>
            <person name="Kallberg Y."/>
            <person name="Tangrot J."/>
            <person name="Rosling A."/>
        </authorList>
    </citation>
    <scope>NUCLEOTIDE SEQUENCE</scope>
    <source>
        <strain evidence="1">MA453B</strain>
    </source>
</reference>
<dbReference type="SUPFAM" id="SSF53098">
    <property type="entry name" value="Ribonuclease H-like"/>
    <property type="match status" value="1"/>
</dbReference>
<dbReference type="AlphaFoldDB" id="A0A9N8VG42"/>
<keyword evidence="2" id="KW-1185">Reference proteome</keyword>
<dbReference type="OrthoDB" id="2499658at2759"/>
<evidence type="ECO:0000313" key="2">
    <source>
        <dbReference type="Proteomes" id="UP000789405"/>
    </source>
</evidence>
<accession>A0A9N8VG42</accession>
<dbReference type="GO" id="GO:0003676">
    <property type="term" value="F:nucleic acid binding"/>
    <property type="evidence" value="ECO:0007669"/>
    <property type="project" value="InterPro"/>
</dbReference>
<evidence type="ECO:0000313" key="1">
    <source>
        <dbReference type="EMBL" id="CAG8454744.1"/>
    </source>
</evidence>
<gene>
    <name evidence="1" type="ORF">DERYTH_LOCUS706</name>
</gene>
<protein>
    <submittedName>
        <fullName evidence="1">6655_t:CDS:1</fullName>
    </submittedName>
</protein>